<gene>
    <name evidence="1" type="ORF">HS088_TW23G00262</name>
</gene>
<dbReference type="InterPro" id="IPR046848">
    <property type="entry name" value="E_motif"/>
</dbReference>
<keyword evidence="2" id="KW-1185">Reference proteome</keyword>
<dbReference type="GO" id="GO:0009451">
    <property type="term" value="P:RNA modification"/>
    <property type="evidence" value="ECO:0007669"/>
    <property type="project" value="InterPro"/>
</dbReference>
<dbReference type="PANTHER" id="PTHR47926:SF432">
    <property type="entry name" value="(WILD MALAYSIAN BANANA) HYPOTHETICAL PROTEIN"/>
    <property type="match status" value="1"/>
</dbReference>
<proteinExistence type="predicted"/>
<dbReference type="Pfam" id="PF20431">
    <property type="entry name" value="E_motif"/>
    <property type="match status" value="1"/>
</dbReference>
<dbReference type="Proteomes" id="UP000593562">
    <property type="component" value="Unassembled WGS sequence"/>
</dbReference>
<name>A0A7J7BUG2_TRIWF</name>
<dbReference type="InParanoid" id="A0A7J7BUG2"/>
<sequence>MPERNVIWGSLLDAPNVHGDADLGPTALRHLIKLEPDLSANLALLSKIYAADGRWNDSTMVRKMIWDTGVQKMPDARR</sequence>
<protein>
    <submittedName>
        <fullName evidence="1">Pentatricopeptide repeat-containing family protein</fullName>
    </submittedName>
</protein>
<comment type="caution">
    <text evidence="1">The sequence shown here is derived from an EMBL/GenBank/DDBJ whole genome shotgun (WGS) entry which is preliminary data.</text>
</comment>
<dbReference type="GO" id="GO:0003723">
    <property type="term" value="F:RNA binding"/>
    <property type="evidence" value="ECO:0007669"/>
    <property type="project" value="InterPro"/>
</dbReference>
<reference evidence="1 2" key="1">
    <citation type="journal article" date="2020" name="Nat. Commun.">
        <title>Genome of Tripterygium wilfordii and identification of cytochrome P450 involved in triptolide biosynthesis.</title>
        <authorList>
            <person name="Tu L."/>
            <person name="Su P."/>
            <person name="Zhang Z."/>
            <person name="Gao L."/>
            <person name="Wang J."/>
            <person name="Hu T."/>
            <person name="Zhou J."/>
            <person name="Zhang Y."/>
            <person name="Zhao Y."/>
            <person name="Liu Y."/>
            <person name="Song Y."/>
            <person name="Tong Y."/>
            <person name="Lu Y."/>
            <person name="Yang J."/>
            <person name="Xu C."/>
            <person name="Jia M."/>
            <person name="Peters R.J."/>
            <person name="Huang L."/>
            <person name="Gao W."/>
        </authorList>
    </citation>
    <scope>NUCLEOTIDE SEQUENCE [LARGE SCALE GENOMIC DNA]</scope>
    <source>
        <strain evidence="2">cv. XIE 37</strain>
        <tissue evidence="1">Leaf</tissue>
    </source>
</reference>
<dbReference type="AlphaFoldDB" id="A0A7J7BUG2"/>
<evidence type="ECO:0000313" key="1">
    <source>
        <dbReference type="EMBL" id="KAF5725539.1"/>
    </source>
</evidence>
<dbReference type="PANTHER" id="PTHR47926">
    <property type="entry name" value="PENTATRICOPEPTIDE REPEAT-CONTAINING PROTEIN"/>
    <property type="match status" value="1"/>
</dbReference>
<dbReference type="EMBL" id="JAAARO010000023">
    <property type="protein sequence ID" value="KAF5725539.1"/>
    <property type="molecule type" value="Genomic_DNA"/>
</dbReference>
<accession>A0A7J7BUG2</accession>
<evidence type="ECO:0000313" key="2">
    <source>
        <dbReference type="Proteomes" id="UP000593562"/>
    </source>
</evidence>
<organism evidence="1 2">
    <name type="scientific">Tripterygium wilfordii</name>
    <name type="common">Thunder God vine</name>
    <dbReference type="NCBI Taxonomy" id="458696"/>
    <lineage>
        <taxon>Eukaryota</taxon>
        <taxon>Viridiplantae</taxon>
        <taxon>Streptophyta</taxon>
        <taxon>Embryophyta</taxon>
        <taxon>Tracheophyta</taxon>
        <taxon>Spermatophyta</taxon>
        <taxon>Magnoliopsida</taxon>
        <taxon>eudicotyledons</taxon>
        <taxon>Gunneridae</taxon>
        <taxon>Pentapetalae</taxon>
        <taxon>rosids</taxon>
        <taxon>fabids</taxon>
        <taxon>Celastrales</taxon>
        <taxon>Celastraceae</taxon>
        <taxon>Tripterygium</taxon>
    </lineage>
</organism>
<dbReference type="InterPro" id="IPR046960">
    <property type="entry name" value="PPR_At4g14850-like_plant"/>
</dbReference>